<dbReference type="GO" id="GO:0008194">
    <property type="term" value="F:UDP-glycosyltransferase activity"/>
    <property type="evidence" value="ECO:0007669"/>
    <property type="project" value="InterPro"/>
</dbReference>
<name>A0A6G0TEI1_APHGL</name>
<dbReference type="SUPFAM" id="SSF53756">
    <property type="entry name" value="UDP-Glycosyltransferase/glycogen phosphorylase"/>
    <property type="match status" value="1"/>
</dbReference>
<feature type="non-terminal residue" evidence="5">
    <location>
        <position position="600"/>
    </location>
</feature>
<keyword evidence="4" id="KW-0472">Membrane</keyword>
<sequence>NVSVHHYIRYIAASLPRFPCAEDCGAIIVKSLSRRTRSQYINHCDGVLSDLIAVMSPNHRRRVLDVLVLCSAAMALIAGRAATSPSPPHFRAANILAVETVPGRSHWNFMSAVLRALTDRGHSVVAFTSYPSQQSPTSGHGGNYTEVDTSAVLRRHAGERASRVLSDYSRLSYIVPSVVRWSREFCDAVYDMEQVRALMVNGTDTAARFDLLVTEPLGSECVAHLAAAVGLPMVYVVPTPMITYMQPSIVGHSANPAYVPHLLYGSAVRAFRHRLANTAVYAYGRLVRWYAELTARRRPYDVGAPAKPSVVFVNSHHVTEPTMLLPPNVVHVGGIHLDRANGALPTNIQEFIENSPHGVIYFTFGSVVAMSSLPDHIQDTFKNVFRQIPQRILWKFEGEMKDKPNNVMTGNWFPQLHPNVKLFISHGGISGVYEAVDAGVPVLGFPLYYDQPRNLQSLMDAGMAITMELLSITEQQFLHGIKELLHNKNYTKNALITAERFKDRPMTPQESVVYWTEYVLRHKGAHHLKSEALNLTWYQYMLLDVIFVFVVSFLAIMYLIYKMFKYFYSLATNYLISLHSSENFNTFIEIVTPVLDDLVD</sequence>
<comment type="similarity">
    <text evidence="1">Belongs to the UDP-glycosyltransferase family.</text>
</comment>
<keyword evidence="4" id="KW-1133">Transmembrane helix</keyword>
<dbReference type="AlphaFoldDB" id="A0A6G0TEI1"/>
<dbReference type="CDD" id="cd03784">
    <property type="entry name" value="GT1_Gtf-like"/>
    <property type="match status" value="1"/>
</dbReference>
<keyword evidence="6" id="KW-1185">Reference proteome</keyword>
<feature type="non-terminal residue" evidence="5">
    <location>
        <position position="1"/>
    </location>
</feature>
<dbReference type="Gene3D" id="3.40.50.2000">
    <property type="entry name" value="Glycogen Phosphorylase B"/>
    <property type="match status" value="2"/>
</dbReference>
<gene>
    <name evidence="5" type="ORF">AGLY_011029</name>
</gene>
<evidence type="ECO:0000256" key="3">
    <source>
        <dbReference type="ARBA" id="ARBA00022679"/>
    </source>
</evidence>
<evidence type="ECO:0000256" key="4">
    <source>
        <dbReference type="SAM" id="Phobius"/>
    </source>
</evidence>
<comment type="caution">
    <text evidence="5">The sequence shown here is derived from an EMBL/GenBank/DDBJ whole genome shotgun (WGS) entry which is preliminary data.</text>
</comment>
<dbReference type="Proteomes" id="UP000475862">
    <property type="component" value="Unassembled WGS sequence"/>
</dbReference>
<protein>
    <recommendedName>
        <fullName evidence="7">UDP-glycosyltransferases domain-containing protein</fullName>
    </recommendedName>
</protein>
<keyword evidence="4" id="KW-0812">Transmembrane</keyword>
<dbReference type="FunFam" id="3.40.50.2000:FF:000021">
    <property type="entry name" value="UDP-glucuronosyltransferase"/>
    <property type="match status" value="1"/>
</dbReference>
<dbReference type="PANTHER" id="PTHR48043:SF145">
    <property type="entry name" value="FI06409P-RELATED"/>
    <property type="match status" value="1"/>
</dbReference>
<dbReference type="OrthoDB" id="5835829at2759"/>
<evidence type="ECO:0000256" key="1">
    <source>
        <dbReference type="ARBA" id="ARBA00009995"/>
    </source>
</evidence>
<accession>A0A6G0TEI1</accession>
<evidence type="ECO:0000313" key="6">
    <source>
        <dbReference type="Proteomes" id="UP000475862"/>
    </source>
</evidence>
<feature type="transmembrane region" description="Helical" evidence="4">
    <location>
        <begin position="537"/>
        <end position="561"/>
    </location>
</feature>
<dbReference type="EMBL" id="VYZN01000042">
    <property type="protein sequence ID" value="KAE9530567.1"/>
    <property type="molecule type" value="Genomic_DNA"/>
</dbReference>
<dbReference type="InterPro" id="IPR002213">
    <property type="entry name" value="UDP_glucos_trans"/>
</dbReference>
<keyword evidence="2" id="KW-0328">Glycosyltransferase</keyword>
<reference evidence="5 6" key="1">
    <citation type="submission" date="2019-08" db="EMBL/GenBank/DDBJ databases">
        <title>The genome of the soybean aphid Biotype 1, its phylome, world population structure and adaptation to the North American continent.</title>
        <authorList>
            <person name="Giordano R."/>
            <person name="Donthu R.K."/>
            <person name="Hernandez A.G."/>
            <person name="Wright C.L."/>
            <person name="Zimin A.V."/>
        </authorList>
    </citation>
    <scope>NUCLEOTIDE SEQUENCE [LARGE SCALE GENOMIC DNA]</scope>
    <source>
        <tissue evidence="5">Whole aphids</tissue>
    </source>
</reference>
<proteinExistence type="inferred from homology"/>
<dbReference type="PANTHER" id="PTHR48043">
    <property type="entry name" value="EG:EG0003.4 PROTEIN-RELATED"/>
    <property type="match status" value="1"/>
</dbReference>
<dbReference type="InterPro" id="IPR050271">
    <property type="entry name" value="UDP-glycosyltransferase"/>
</dbReference>
<keyword evidence="3" id="KW-0808">Transferase</keyword>
<evidence type="ECO:0000256" key="2">
    <source>
        <dbReference type="ARBA" id="ARBA00022676"/>
    </source>
</evidence>
<dbReference type="Pfam" id="PF00201">
    <property type="entry name" value="UDPGT"/>
    <property type="match status" value="1"/>
</dbReference>
<evidence type="ECO:0008006" key="7">
    <source>
        <dbReference type="Google" id="ProtNLM"/>
    </source>
</evidence>
<organism evidence="5 6">
    <name type="scientific">Aphis glycines</name>
    <name type="common">Soybean aphid</name>
    <dbReference type="NCBI Taxonomy" id="307491"/>
    <lineage>
        <taxon>Eukaryota</taxon>
        <taxon>Metazoa</taxon>
        <taxon>Ecdysozoa</taxon>
        <taxon>Arthropoda</taxon>
        <taxon>Hexapoda</taxon>
        <taxon>Insecta</taxon>
        <taxon>Pterygota</taxon>
        <taxon>Neoptera</taxon>
        <taxon>Paraneoptera</taxon>
        <taxon>Hemiptera</taxon>
        <taxon>Sternorrhyncha</taxon>
        <taxon>Aphidomorpha</taxon>
        <taxon>Aphidoidea</taxon>
        <taxon>Aphididae</taxon>
        <taxon>Aphidini</taxon>
        <taxon>Aphis</taxon>
        <taxon>Aphis</taxon>
    </lineage>
</organism>
<evidence type="ECO:0000313" key="5">
    <source>
        <dbReference type="EMBL" id="KAE9530567.1"/>
    </source>
</evidence>